<dbReference type="PANTHER" id="PTHR43180">
    <property type="entry name" value="3-OXOACYL-(ACYL-CARRIER-PROTEIN) REDUCTASE (AFU_ORTHOLOGUE AFUA_6G11210)"/>
    <property type="match status" value="1"/>
</dbReference>
<keyword evidence="2" id="KW-0560">Oxidoreductase</keyword>
<dbReference type="PRINTS" id="PR00081">
    <property type="entry name" value="GDHRDH"/>
</dbReference>
<dbReference type="Pfam" id="PF00106">
    <property type="entry name" value="adh_short"/>
    <property type="match status" value="1"/>
</dbReference>
<dbReference type="AlphaFoldDB" id="A0AAD4GTP9"/>
<organism evidence="3 4">
    <name type="scientific">Aspergillus nanangensis</name>
    <dbReference type="NCBI Taxonomy" id="2582783"/>
    <lineage>
        <taxon>Eukaryota</taxon>
        <taxon>Fungi</taxon>
        <taxon>Dikarya</taxon>
        <taxon>Ascomycota</taxon>
        <taxon>Pezizomycotina</taxon>
        <taxon>Eurotiomycetes</taxon>
        <taxon>Eurotiomycetidae</taxon>
        <taxon>Eurotiales</taxon>
        <taxon>Aspergillaceae</taxon>
        <taxon>Aspergillus</taxon>
        <taxon>Aspergillus subgen. Circumdati</taxon>
    </lineage>
</organism>
<dbReference type="Proteomes" id="UP001194746">
    <property type="component" value="Unassembled WGS sequence"/>
</dbReference>
<dbReference type="InterPro" id="IPR002347">
    <property type="entry name" value="SDR_fam"/>
</dbReference>
<evidence type="ECO:0000256" key="1">
    <source>
        <dbReference type="ARBA" id="ARBA00006484"/>
    </source>
</evidence>
<dbReference type="EMBL" id="VCAU01000042">
    <property type="protein sequence ID" value="KAF9888865.1"/>
    <property type="molecule type" value="Genomic_DNA"/>
</dbReference>
<evidence type="ECO:0000313" key="4">
    <source>
        <dbReference type="Proteomes" id="UP001194746"/>
    </source>
</evidence>
<dbReference type="Gene3D" id="3.40.50.720">
    <property type="entry name" value="NAD(P)-binding Rossmann-like Domain"/>
    <property type="match status" value="1"/>
</dbReference>
<name>A0AAD4GTP9_ASPNN</name>
<sequence>MATSKETAFVTGGASGIGRAVALMLASKNIRVYIADQDEAGAESIAKETNGFYSVVDVTSWESQLAAFSRAVSLFGRVDYVFPIAGIGENVWLPQPSSSLSTAFEKPNLQVLDVNVAGAMYTFALAIQQFRHQERNHYGFRGKVRSAGKALLAEGITLNSFNPNAIRTNISTGSYYESLEAEGLLTPLSGVVDVCAHLLGDNEESGECFEIGPNYDRGQGFVKVKFAPLEDEAQIRVFEKLKARGAAKHHKL</sequence>
<accession>A0AAD4GTP9</accession>
<evidence type="ECO:0000256" key="2">
    <source>
        <dbReference type="ARBA" id="ARBA00023002"/>
    </source>
</evidence>
<gene>
    <name evidence="3" type="ORF">FE257_008234</name>
</gene>
<protein>
    <submittedName>
        <fullName evidence="3">Uncharacterized protein</fullName>
    </submittedName>
</protein>
<dbReference type="SUPFAM" id="SSF51735">
    <property type="entry name" value="NAD(P)-binding Rossmann-fold domains"/>
    <property type="match status" value="1"/>
</dbReference>
<dbReference type="GO" id="GO:0016491">
    <property type="term" value="F:oxidoreductase activity"/>
    <property type="evidence" value="ECO:0007669"/>
    <property type="project" value="UniProtKB-KW"/>
</dbReference>
<dbReference type="PANTHER" id="PTHR43180:SF33">
    <property type="entry name" value="15-HYDROXYPROSTAGLANDIN DEHYDROGENASE [NAD(+)]-LIKE"/>
    <property type="match status" value="1"/>
</dbReference>
<dbReference type="InterPro" id="IPR036291">
    <property type="entry name" value="NAD(P)-bd_dom_sf"/>
</dbReference>
<evidence type="ECO:0000313" key="3">
    <source>
        <dbReference type="EMBL" id="KAF9888865.1"/>
    </source>
</evidence>
<comment type="similarity">
    <text evidence="1">Belongs to the short-chain dehydrogenases/reductases (SDR) family.</text>
</comment>
<reference evidence="3" key="1">
    <citation type="journal article" date="2019" name="Beilstein J. Org. Chem.">
        <title>Nanangenines: drimane sesquiterpenoids as the dominant metabolite cohort of a novel Australian fungus, Aspergillus nanangensis.</title>
        <authorList>
            <person name="Lacey H.J."/>
            <person name="Gilchrist C.L.M."/>
            <person name="Crombie A."/>
            <person name="Kalaitzis J.A."/>
            <person name="Vuong D."/>
            <person name="Rutledge P.J."/>
            <person name="Turner P."/>
            <person name="Pitt J.I."/>
            <person name="Lacey E."/>
            <person name="Chooi Y.H."/>
            <person name="Piggott A.M."/>
        </authorList>
    </citation>
    <scope>NUCLEOTIDE SEQUENCE</scope>
    <source>
        <strain evidence="3">MST-FP2251</strain>
    </source>
</reference>
<proteinExistence type="inferred from homology"/>
<reference evidence="3" key="2">
    <citation type="submission" date="2020-02" db="EMBL/GenBank/DDBJ databases">
        <authorList>
            <person name="Gilchrist C.L.M."/>
            <person name="Chooi Y.-H."/>
        </authorList>
    </citation>
    <scope>NUCLEOTIDE SEQUENCE</scope>
    <source>
        <strain evidence="3">MST-FP2251</strain>
    </source>
</reference>
<comment type="caution">
    <text evidence="3">The sequence shown here is derived from an EMBL/GenBank/DDBJ whole genome shotgun (WGS) entry which is preliminary data.</text>
</comment>
<keyword evidence="4" id="KW-1185">Reference proteome</keyword>